<sequence>MSDDLKKILYVEDVSSIATVAVMVLEDLGGFEVRHFLSGQEALDALPEFAPHLVLLDVMMPGMDGPEVLRRIRQLPGGRDLPAIFMTAKAQVHEQDEYIAMGALGVIVKPFEPISLSETIRDMWTRHISAAA</sequence>
<feature type="domain" description="Response regulatory" evidence="3">
    <location>
        <begin position="7"/>
        <end position="124"/>
    </location>
</feature>
<keyword evidence="1 2" id="KW-0597">Phosphoprotein</keyword>
<accession>A0A1G9WWH2</accession>
<dbReference type="RefSeq" id="WP_091771921.1">
    <property type="nucleotide sequence ID" value="NZ_FNHG01000029.1"/>
</dbReference>
<dbReference type="STRING" id="144026.SAMN04488568_12913"/>
<dbReference type="Pfam" id="PF00072">
    <property type="entry name" value="Response_reg"/>
    <property type="match status" value="1"/>
</dbReference>
<dbReference type="InterPro" id="IPR011006">
    <property type="entry name" value="CheY-like_superfamily"/>
</dbReference>
<dbReference type="InterPro" id="IPR001789">
    <property type="entry name" value="Sig_transdc_resp-reg_receiver"/>
</dbReference>
<dbReference type="PANTHER" id="PTHR44591">
    <property type="entry name" value="STRESS RESPONSE REGULATOR PROTEIN 1"/>
    <property type="match status" value="1"/>
</dbReference>
<dbReference type="OrthoDB" id="9800897at2"/>
<dbReference type="SUPFAM" id="SSF52172">
    <property type="entry name" value="CheY-like"/>
    <property type="match status" value="1"/>
</dbReference>
<dbReference type="AlphaFoldDB" id="A0A1G9WWH2"/>
<dbReference type="PANTHER" id="PTHR44591:SF3">
    <property type="entry name" value="RESPONSE REGULATORY DOMAIN-CONTAINING PROTEIN"/>
    <property type="match status" value="1"/>
</dbReference>
<evidence type="ECO:0000313" key="4">
    <source>
        <dbReference type="EMBL" id="SDM88827.1"/>
    </source>
</evidence>
<feature type="modified residue" description="4-aspartylphosphate" evidence="2">
    <location>
        <position position="57"/>
    </location>
</feature>
<keyword evidence="5" id="KW-1185">Reference proteome</keyword>
<dbReference type="Gene3D" id="3.40.50.2300">
    <property type="match status" value="1"/>
</dbReference>
<dbReference type="SMART" id="SM00448">
    <property type="entry name" value="REC"/>
    <property type="match status" value="1"/>
</dbReference>
<evidence type="ECO:0000256" key="2">
    <source>
        <dbReference type="PROSITE-ProRule" id="PRU00169"/>
    </source>
</evidence>
<reference evidence="4 5" key="1">
    <citation type="submission" date="2016-10" db="EMBL/GenBank/DDBJ databases">
        <authorList>
            <person name="de Groot N.N."/>
        </authorList>
    </citation>
    <scope>NUCLEOTIDE SEQUENCE [LARGE SCALE GENOMIC DNA]</scope>
    <source>
        <strain evidence="4 5">DSM 16077</strain>
    </source>
</reference>
<name>A0A1G9WWH2_9PROT</name>
<dbReference type="EMBL" id="FNHG01000029">
    <property type="protein sequence ID" value="SDM88827.1"/>
    <property type="molecule type" value="Genomic_DNA"/>
</dbReference>
<gene>
    <name evidence="4" type="ORF">SAMN04488568_12913</name>
</gene>
<evidence type="ECO:0000259" key="3">
    <source>
        <dbReference type="PROSITE" id="PS50110"/>
    </source>
</evidence>
<dbReference type="InterPro" id="IPR050595">
    <property type="entry name" value="Bact_response_regulator"/>
</dbReference>
<dbReference type="Proteomes" id="UP000199759">
    <property type="component" value="Unassembled WGS sequence"/>
</dbReference>
<protein>
    <submittedName>
        <fullName evidence="4">Response regulator receiver domain-containing protein</fullName>
    </submittedName>
</protein>
<proteinExistence type="predicted"/>
<evidence type="ECO:0000256" key="1">
    <source>
        <dbReference type="ARBA" id="ARBA00022553"/>
    </source>
</evidence>
<organism evidence="4 5">
    <name type="scientific">Maricaulis salignorans</name>
    <dbReference type="NCBI Taxonomy" id="144026"/>
    <lineage>
        <taxon>Bacteria</taxon>
        <taxon>Pseudomonadati</taxon>
        <taxon>Pseudomonadota</taxon>
        <taxon>Alphaproteobacteria</taxon>
        <taxon>Maricaulales</taxon>
        <taxon>Maricaulaceae</taxon>
        <taxon>Maricaulis</taxon>
    </lineage>
</organism>
<dbReference type="GO" id="GO:0000160">
    <property type="term" value="P:phosphorelay signal transduction system"/>
    <property type="evidence" value="ECO:0007669"/>
    <property type="project" value="InterPro"/>
</dbReference>
<dbReference type="PROSITE" id="PS50110">
    <property type="entry name" value="RESPONSE_REGULATORY"/>
    <property type="match status" value="1"/>
</dbReference>
<evidence type="ECO:0000313" key="5">
    <source>
        <dbReference type="Proteomes" id="UP000199759"/>
    </source>
</evidence>